<dbReference type="EMBL" id="FUYE01000018">
    <property type="protein sequence ID" value="SKB05333.1"/>
    <property type="molecule type" value="Genomic_DNA"/>
</dbReference>
<protein>
    <submittedName>
        <fullName evidence="4">NHL repeat-containing protein</fullName>
    </submittedName>
</protein>
<dbReference type="Proteomes" id="UP000190774">
    <property type="component" value="Unassembled WGS sequence"/>
</dbReference>
<dbReference type="PANTHER" id="PTHR46388">
    <property type="entry name" value="NHL REPEAT-CONTAINING PROTEIN 2"/>
    <property type="match status" value="1"/>
</dbReference>
<evidence type="ECO:0000256" key="1">
    <source>
        <dbReference type="ARBA" id="ARBA00022737"/>
    </source>
</evidence>
<dbReference type="InterPro" id="IPR001258">
    <property type="entry name" value="NHL_repeat"/>
</dbReference>
<keyword evidence="1" id="KW-0677">Repeat</keyword>
<dbReference type="PANTHER" id="PTHR46388:SF2">
    <property type="entry name" value="NHL REPEAT-CONTAINING PROTEIN 2"/>
    <property type="match status" value="1"/>
</dbReference>
<dbReference type="OrthoDB" id="9799230at2"/>
<reference evidence="5" key="1">
    <citation type="submission" date="2017-02" db="EMBL/GenBank/DDBJ databases">
        <authorList>
            <person name="Varghese N."/>
            <person name="Submissions S."/>
        </authorList>
    </citation>
    <scope>NUCLEOTIDE SEQUENCE [LARGE SCALE GENOMIC DNA]</scope>
    <source>
        <strain evidence="5">ATCC 700200</strain>
    </source>
</reference>
<keyword evidence="2" id="KW-0732">Signal</keyword>
<evidence type="ECO:0000313" key="4">
    <source>
        <dbReference type="EMBL" id="SKB05333.1"/>
    </source>
</evidence>
<dbReference type="Pfam" id="PF25021">
    <property type="entry name" value="TEN_NHL"/>
    <property type="match status" value="1"/>
</dbReference>
<feature type="domain" description="Teneurin NHL" evidence="3">
    <location>
        <begin position="176"/>
        <end position="246"/>
    </location>
</feature>
<evidence type="ECO:0000256" key="2">
    <source>
        <dbReference type="SAM" id="SignalP"/>
    </source>
</evidence>
<keyword evidence="5" id="KW-1185">Reference proteome</keyword>
<dbReference type="AlphaFoldDB" id="A0A1T4YUI4"/>
<dbReference type="Pfam" id="PF01436">
    <property type="entry name" value="NHL"/>
    <property type="match status" value="1"/>
</dbReference>
<dbReference type="SUPFAM" id="SSF101898">
    <property type="entry name" value="NHL repeat"/>
    <property type="match status" value="1"/>
</dbReference>
<gene>
    <name evidence="4" type="ORF">SAMN02745166_04235</name>
</gene>
<dbReference type="RefSeq" id="WP_078815387.1">
    <property type="nucleotide sequence ID" value="NZ_FUYE01000018.1"/>
</dbReference>
<dbReference type="Gene3D" id="2.120.10.30">
    <property type="entry name" value="TolB, C-terminal domain"/>
    <property type="match status" value="3"/>
</dbReference>
<sequence length="350" mass="36919">MKISLPSLFSLLLLPSLALADRIELVAGGTQDAVDIAATDAVLKEPFGTEFDSGGHLWIVEMVSGNRLLQVDGGGMISHVAGQLKPGYSGDGGPALKAQFNGPHNLAIRPDGRVLIGDTWNGCIREVDVRAGIVKTLEGWKAPKGRERGNGPYCITLDFTGTQLYIADLKQVHRLDLSTGKSVVVAGNGEKGVPGDGTLATEAPLVDPRAVAVDHQGNIYILERNGNALRVVDKEGKIRTVVNASGKKGGEGDGGPALEATMNGPKHLCVDKDDSVIIADAESHLIRRYVPATGKIERIAGTGQKGSAGVGGPPEKCELARPHGVTIHPQTGVLYITDSYNNRVLKIQRE</sequence>
<feature type="signal peptide" evidence="2">
    <location>
        <begin position="1"/>
        <end position="20"/>
    </location>
</feature>
<dbReference type="InterPro" id="IPR056822">
    <property type="entry name" value="TEN_NHL"/>
</dbReference>
<evidence type="ECO:0000313" key="5">
    <source>
        <dbReference type="Proteomes" id="UP000190774"/>
    </source>
</evidence>
<accession>A0A1T4YUI4</accession>
<organism evidence="4 5">
    <name type="scientific">Prosthecobacter debontii</name>
    <dbReference type="NCBI Taxonomy" id="48467"/>
    <lineage>
        <taxon>Bacteria</taxon>
        <taxon>Pseudomonadati</taxon>
        <taxon>Verrucomicrobiota</taxon>
        <taxon>Verrucomicrobiia</taxon>
        <taxon>Verrucomicrobiales</taxon>
        <taxon>Verrucomicrobiaceae</taxon>
        <taxon>Prosthecobacter</taxon>
    </lineage>
</organism>
<proteinExistence type="predicted"/>
<dbReference type="STRING" id="48467.SAMN02745166_04235"/>
<evidence type="ECO:0000259" key="3">
    <source>
        <dbReference type="Pfam" id="PF25021"/>
    </source>
</evidence>
<feature type="chain" id="PRO_5012052382" evidence="2">
    <location>
        <begin position="21"/>
        <end position="350"/>
    </location>
</feature>
<name>A0A1T4YUI4_9BACT</name>
<dbReference type="InterPro" id="IPR011042">
    <property type="entry name" value="6-blade_b-propeller_TolB-like"/>
</dbReference>